<evidence type="ECO:0000256" key="1">
    <source>
        <dbReference type="ARBA" id="ARBA00022679"/>
    </source>
</evidence>
<dbReference type="Proteomes" id="UP000615003">
    <property type="component" value="Unassembled WGS sequence"/>
</dbReference>
<evidence type="ECO:0000256" key="2">
    <source>
        <dbReference type="ARBA" id="ARBA00022737"/>
    </source>
</evidence>
<keyword evidence="7" id="KW-1185">Reference proteome</keyword>
<gene>
    <name evidence="4" type="primary">sseA</name>
    <name evidence="5" type="ORF">PCAR9_A20204</name>
    <name evidence="4" type="ORF">PCARR_a0231</name>
</gene>
<dbReference type="PANTHER" id="PTHR11364">
    <property type="entry name" value="THIOSULFATE SULFERTANSFERASE"/>
    <property type="match status" value="1"/>
</dbReference>
<dbReference type="SUPFAM" id="SSF52821">
    <property type="entry name" value="Rhodanese/Cell cycle control phosphatase"/>
    <property type="match status" value="2"/>
</dbReference>
<evidence type="ECO:0000313" key="6">
    <source>
        <dbReference type="Proteomes" id="UP000238288"/>
    </source>
</evidence>
<dbReference type="Proteomes" id="UP000238288">
    <property type="component" value="Chromosome PCAR9a"/>
</dbReference>
<dbReference type="PANTHER" id="PTHR11364:SF27">
    <property type="entry name" value="SULFURTRANSFERASE"/>
    <property type="match status" value="1"/>
</dbReference>
<keyword evidence="2" id="KW-0677">Repeat</keyword>
<evidence type="ECO:0000313" key="4">
    <source>
        <dbReference type="EMBL" id="MBE0381981.1"/>
    </source>
</evidence>
<evidence type="ECO:0000313" key="5">
    <source>
        <dbReference type="EMBL" id="SOU39784.1"/>
    </source>
</evidence>
<sequence length="280" mass="30669">MKNLITCQQLHEQLDDPALIIFDAGMLRPGVLGTYKVDKVLPGAQRFDIKTELADTTSAIPNTLCSSEQLTQVMQKAGVNDDSFIVVYEQDDLFSAARAWWMLKAMGFDNVKVLSGGLKKWLKCGYSTQSAYRIPTKKGNFVANLAPGYFIDQQQVLHSIDDTSTLMLDARAYKRFTGEDPEPRKGMRSGHIPNSCSLAFTDLLNEGESKPIDELKAKFNEVAGDTQQLQFSCGSGITACVLALLAVECGYSNLSVYDGSWSEWGASDSLPIATGSIKLL</sequence>
<reference evidence="5 6" key="2">
    <citation type="submission" date="2017-11" db="EMBL/GenBank/DDBJ databases">
        <authorList>
            <person name="Han C.G."/>
        </authorList>
    </citation>
    <scope>NUCLEOTIDE SEQUENCE [LARGE SCALE GENOMIC DNA]</scope>
    <source>
        <strain evidence="6">ATCC 43555</strain>
        <strain evidence="5">ATCC43555</strain>
    </source>
</reference>
<keyword evidence="1 5" id="KW-0808">Transferase</keyword>
<dbReference type="InterPro" id="IPR001763">
    <property type="entry name" value="Rhodanese-like_dom"/>
</dbReference>
<accession>A0A2K4X643</accession>
<dbReference type="GeneID" id="93662427"/>
<keyword evidence="5" id="KW-0670">Pyruvate</keyword>
<dbReference type="InterPro" id="IPR045078">
    <property type="entry name" value="TST/MPST-like"/>
</dbReference>
<protein>
    <submittedName>
        <fullName evidence="4 5">3-mercaptopyruvate sulfurtransferase</fullName>
    </submittedName>
</protein>
<dbReference type="RefSeq" id="WP_104643606.1">
    <property type="nucleotide sequence ID" value="NZ_AQGW01000018.1"/>
</dbReference>
<dbReference type="InterPro" id="IPR036873">
    <property type="entry name" value="Rhodanese-like_dom_sf"/>
</dbReference>
<dbReference type="CDD" id="cd01449">
    <property type="entry name" value="TST_Repeat_2"/>
    <property type="match status" value="1"/>
</dbReference>
<dbReference type="CDD" id="cd01448">
    <property type="entry name" value="TST_Repeat_1"/>
    <property type="match status" value="1"/>
</dbReference>
<feature type="domain" description="Rhodanese" evidence="3">
    <location>
        <begin position="41"/>
        <end position="130"/>
    </location>
</feature>
<dbReference type="EMBL" id="LT965928">
    <property type="protein sequence ID" value="SOU39784.1"/>
    <property type="molecule type" value="Genomic_DNA"/>
</dbReference>
<dbReference type="OrthoDB" id="9781034at2"/>
<name>A0A2K4X643_PSEVC</name>
<organism evidence="5 6">
    <name type="scientific">Pseudoalteromonas carrageenovora IAM 12662</name>
    <dbReference type="NCBI Taxonomy" id="1314868"/>
    <lineage>
        <taxon>Bacteria</taxon>
        <taxon>Pseudomonadati</taxon>
        <taxon>Pseudomonadota</taxon>
        <taxon>Gammaproteobacteria</taxon>
        <taxon>Alteromonadales</taxon>
        <taxon>Pseudoalteromonadaceae</taxon>
        <taxon>Pseudoalteromonas</taxon>
    </lineage>
</organism>
<dbReference type="AlphaFoldDB" id="A0A2K4X643"/>
<proteinExistence type="predicted"/>
<evidence type="ECO:0000259" key="3">
    <source>
        <dbReference type="PROSITE" id="PS50206"/>
    </source>
</evidence>
<dbReference type="EMBL" id="AQGW01000018">
    <property type="protein sequence ID" value="MBE0381981.1"/>
    <property type="molecule type" value="Genomic_DNA"/>
</dbReference>
<evidence type="ECO:0000313" key="7">
    <source>
        <dbReference type="Proteomes" id="UP000615003"/>
    </source>
</evidence>
<feature type="domain" description="Rhodanese" evidence="3">
    <location>
        <begin position="161"/>
        <end position="273"/>
    </location>
</feature>
<dbReference type="Gene3D" id="3.40.250.10">
    <property type="entry name" value="Rhodanese-like domain"/>
    <property type="match status" value="2"/>
</dbReference>
<dbReference type="Pfam" id="PF00581">
    <property type="entry name" value="Rhodanese"/>
    <property type="match status" value="2"/>
</dbReference>
<dbReference type="PROSITE" id="PS50206">
    <property type="entry name" value="RHODANESE_3"/>
    <property type="match status" value="2"/>
</dbReference>
<dbReference type="GO" id="GO:0004792">
    <property type="term" value="F:thiosulfate-cyanide sulfurtransferase activity"/>
    <property type="evidence" value="ECO:0007669"/>
    <property type="project" value="TreeGrafter"/>
</dbReference>
<reference evidence="4 7" key="1">
    <citation type="submission" date="2015-06" db="EMBL/GenBank/DDBJ databases">
        <title>Genome sequence of Pseudoalteromonas carrageenovora.</title>
        <authorList>
            <person name="Xie B.-B."/>
            <person name="Rong J.-C."/>
            <person name="Qin Q.-L."/>
            <person name="Zhang Y.-Z."/>
        </authorList>
    </citation>
    <scope>NUCLEOTIDE SEQUENCE [LARGE SCALE GENOMIC DNA]</scope>
    <source>
        <strain evidence="4 7">IAM 12662</strain>
    </source>
</reference>
<dbReference type="SMART" id="SM00450">
    <property type="entry name" value="RHOD"/>
    <property type="match status" value="2"/>
</dbReference>